<reference evidence="2" key="1">
    <citation type="submission" date="2023-06" db="EMBL/GenBank/DDBJ databases">
        <title>Genomic analysis of the entomopathogenic nematode Steinernema hermaphroditum.</title>
        <authorList>
            <person name="Schwarz E.M."/>
            <person name="Heppert J.K."/>
            <person name="Baniya A."/>
            <person name="Schwartz H.T."/>
            <person name="Tan C.-H."/>
            <person name="Antoshechkin I."/>
            <person name="Sternberg P.W."/>
            <person name="Goodrich-Blair H."/>
            <person name="Dillman A.R."/>
        </authorList>
    </citation>
    <scope>NUCLEOTIDE SEQUENCE</scope>
    <source>
        <strain evidence="2">PS9179</strain>
        <tissue evidence="2">Whole animal</tissue>
    </source>
</reference>
<evidence type="ECO:0000313" key="3">
    <source>
        <dbReference type="Proteomes" id="UP001175271"/>
    </source>
</evidence>
<organism evidence="2 3">
    <name type="scientific">Steinernema hermaphroditum</name>
    <dbReference type="NCBI Taxonomy" id="289476"/>
    <lineage>
        <taxon>Eukaryota</taxon>
        <taxon>Metazoa</taxon>
        <taxon>Ecdysozoa</taxon>
        <taxon>Nematoda</taxon>
        <taxon>Chromadorea</taxon>
        <taxon>Rhabditida</taxon>
        <taxon>Tylenchina</taxon>
        <taxon>Panagrolaimomorpha</taxon>
        <taxon>Strongyloidoidea</taxon>
        <taxon>Steinernematidae</taxon>
        <taxon>Steinernema</taxon>
    </lineage>
</organism>
<evidence type="ECO:0000256" key="1">
    <source>
        <dbReference type="SAM" id="MobiDB-lite"/>
    </source>
</evidence>
<keyword evidence="3" id="KW-1185">Reference proteome</keyword>
<dbReference type="AlphaFoldDB" id="A0AA39H7Y3"/>
<feature type="compositionally biased region" description="Polar residues" evidence="1">
    <location>
        <begin position="1"/>
        <end position="10"/>
    </location>
</feature>
<name>A0AA39H7Y3_9BILA</name>
<gene>
    <name evidence="2" type="ORF">QR680_003192</name>
</gene>
<dbReference type="Proteomes" id="UP001175271">
    <property type="component" value="Unassembled WGS sequence"/>
</dbReference>
<proteinExistence type="predicted"/>
<accession>A0AA39H7Y3</accession>
<protein>
    <submittedName>
        <fullName evidence="2">Uncharacterized protein</fullName>
    </submittedName>
</protein>
<dbReference type="EMBL" id="JAUCMV010000005">
    <property type="protein sequence ID" value="KAK0399744.1"/>
    <property type="molecule type" value="Genomic_DNA"/>
</dbReference>
<sequence length="71" mass="7650">MPTPDMQNEDISAAPPKRVSFKRSLMERIKGDTSNGGTPLKDLSAVSADPVRVAPEGELNGQQHARRFSAS</sequence>
<feature type="region of interest" description="Disordered" evidence="1">
    <location>
        <begin position="1"/>
        <end position="21"/>
    </location>
</feature>
<evidence type="ECO:0000313" key="2">
    <source>
        <dbReference type="EMBL" id="KAK0399744.1"/>
    </source>
</evidence>
<comment type="caution">
    <text evidence="2">The sequence shown here is derived from an EMBL/GenBank/DDBJ whole genome shotgun (WGS) entry which is preliminary data.</text>
</comment>